<evidence type="ECO:0000313" key="3">
    <source>
        <dbReference type="EMBL" id="CAB4601530.1"/>
    </source>
</evidence>
<sequence length="823" mass="90676">MNTHNDTIETDDIDSDISRRSEWAETFKSMSTTAVVLGATLLVISALHPNLILRNNTPTGGDMGAHVWGPAYLRDVLLPHWRLTGWSMDWYSGLPAYRFYMVVPALAIVALDVLLPYGIAFKLIVVAGLVAFPACAYVMGRVAKLAYPLPELMVVGATMFLFDESFTIYGGNIASTMAGEFSHSIALAFSLVGLGLFARGLDDGKHRGWAAVFIALSALSHGIVLIFVFGGAVVMLLMKLDRQRVKFGIVTLGCAVLLSAFWVIPFLGGHSFMTDMKYGSEPGGGSFKTMWDMYFPLSTTFNILLVSLSIVGFVGSVFRRRFLGMWMGVYTLILMLGVKVAQGGLPVIGLLWNPRILPFIYLLRYMLAAIGAYEVWLFVRRSILIQKNPLQIPSEHSRNASTSILWTITVFCLVVLGVRYQSLPFGKLESKTSGTSYTWGPLSFPATRAFSDGWARWNFEGYEGKTSYGEYKGVVDQMRSLGTDPAHGCGRALWENSGDLNKYGTTMALMLLPYWTDGCIGSMEGLYFEAAGTTPYHFIAAAALSKQSSNPVRELHYDNNDAVKGVAYMKSLGIRYFMGYTQEAIAKADAQPELTKVANSGPWHIYELATTTLVEPLSVQPVVVNERPGDRRERWLEIGSSYFQHADEWAALPVDHGPEEWQRIDVAPDASRAVGTPGEPGREVDIVQPTKATPIKTVAIDPVKVSNIQLGRESISFSVDRVGAPVLVKVSYFPNWNVKGASAVYRAAPNMMVVVPTSKNVTMSYEPSSLDKSSYLLTFAGLVLVYFLFRRRFRYGVAMPGQTVLISESESGEEEPSDSLEEQ</sequence>
<feature type="transmembrane region" description="Helical" evidence="1">
    <location>
        <begin position="29"/>
        <end position="48"/>
    </location>
</feature>
<keyword evidence="1" id="KW-1133">Transmembrane helix</keyword>
<feature type="transmembrane region" description="Helical" evidence="1">
    <location>
        <begin position="773"/>
        <end position="789"/>
    </location>
</feature>
<dbReference type="AlphaFoldDB" id="A0A6J6GMU3"/>
<accession>A0A6J6GMU3</accession>
<feature type="transmembrane region" description="Helical" evidence="1">
    <location>
        <begin position="249"/>
        <end position="273"/>
    </location>
</feature>
<feature type="transmembrane region" description="Helical" evidence="1">
    <location>
        <begin position="97"/>
        <end position="115"/>
    </location>
</feature>
<feature type="domain" description="Membrane protein 6-pyruvoyl-tetrahydropterin synthase-related" evidence="2">
    <location>
        <begin position="98"/>
        <end position="384"/>
    </location>
</feature>
<feature type="transmembrane region" description="Helical" evidence="1">
    <location>
        <begin position="400"/>
        <end position="420"/>
    </location>
</feature>
<proteinExistence type="predicted"/>
<feature type="transmembrane region" description="Helical" evidence="1">
    <location>
        <begin position="210"/>
        <end position="237"/>
    </location>
</feature>
<feature type="transmembrane region" description="Helical" evidence="1">
    <location>
        <begin position="330"/>
        <end position="352"/>
    </location>
</feature>
<evidence type="ECO:0000259" key="2">
    <source>
        <dbReference type="Pfam" id="PF10131"/>
    </source>
</evidence>
<feature type="transmembrane region" description="Helical" evidence="1">
    <location>
        <begin position="152"/>
        <end position="169"/>
    </location>
</feature>
<feature type="transmembrane region" description="Helical" evidence="1">
    <location>
        <begin position="120"/>
        <end position="140"/>
    </location>
</feature>
<keyword evidence="1" id="KW-0472">Membrane</keyword>
<keyword evidence="1" id="KW-0812">Transmembrane</keyword>
<name>A0A6J6GMU3_9ZZZZ</name>
<feature type="transmembrane region" description="Helical" evidence="1">
    <location>
        <begin position="358"/>
        <end position="379"/>
    </location>
</feature>
<dbReference type="Pfam" id="PF10131">
    <property type="entry name" value="PTPS_related"/>
    <property type="match status" value="1"/>
</dbReference>
<gene>
    <name evidence="3" type="ORF">UFOPK1808_00800</name>
</gene>
<dbReference type="InterPro" id="IPR018776">
    <property type="entry name" value="Membrane_prot_PTPS-rel_domain"/>
</dbReference>
<reference evidence="3" key="1">
    <citation type="submission" date="2020-05" db="EMBL/GenBank/DDBJ databases">
        <authorList>
            <person name="Chiriac C."/>
            <person name="Salcher M."/>
            <person name="Ghai R."/>
            <person name="Kavagutti S V."/>
        </authorList>
    </citation>
    <scope>NUCLEOTIDE SEQUENCE</scope>
</reference>
<protein>
    <submittedName>
        <fullName evidence="3">Unannotated protein</fullName>
    </submittedName>
</protein>
<organism evidence="3">
    <name type="scientific">freshwater metagenome</name>
    <dbReference type="NCBI Taxonomy" id="449393"/>
    <lineage>
        <taxon>unclassified sequences</taxon>
        <taxon>metagenomes</taxon>
        <taxon>ecological metagenomes</taxon>
    </lineage>
</organism>
<dbReference type="EMBL" id="CAEZUL010000077">
    <property type="protein sequence ID" value="CAB4601530.1"/>
    <property type="molecule type" value="Genomic_DNA"/>
</dbReference>
<feature type="transmembrane region" description="Helical" evidence="1">
    <location>
        <begin position="293"/>
        <end position="318"/>
    </location>
</feature>
<feature type="transmembrane region" description="Helical" evidence="1">
    <location>
        <begin position="181"/>
        <end position="198"/>
    </location>
</feature>
<evidence type="ECO:0000256" key="1">
    <source>
        <dbReference type="SAM" id="Phobius"/>
    </source>
</evidence>